<dbReference type="GO" id="GO:0008270">
    <property type="term" value="F:zinc ion binding"/>
    <property type="evidence" value="ECO:0007669"/>
    <property type="project" value="InterPro"/>
</dbReference>
<reference evidence="5" key="1">
    <citation type="submission" date="2023-12" db="EMBL/GenBank/DDBJ databases">
        <title>Genome assembly of Anisodus tanguticus.</title>
        <authorList>
            <person name="Wang Y.-J."/>
        </authorList>
    </citation>
    <scope>NUCLEOTIDE SEQUENCE</scope>
    <source>
        <strain evidence="5">KB-2021</strain>
        <tissue evidence="5">Leaf</tissue>
    </source>
</reference>
<protein>
    <recommendedName>
        <fullName evidence="4">DYW domain-containing protein</fullName>
    </recommendedName>
</protein>
<evidence type="ECO:0000256" key="2">
    <source>
        <dbReference type="ARBA" id="ARBA00022737"/>
    </source>
</evidence>
<dbReference type="FunFam" id="1.25.40.10:FF:000158">
    <property type="entry name" value="pentatricopeptide repeat-containing protein At2g33680"/>
    <property type="match status" value="1"/>
</dbReference>
<dbReference type="AlphaFoldDB" id="A0AAE1UXP2"/>
<keyword evidence="2" id="KW-0677">Repeat</keyword>
<dbReference type="GO" id="GO:0099402">
    <property type="term" value="P:plant organ development"/>
    <property type="evidence" value="ECO:0007669"/>
    <property type="project" value="UniProtKB-ARBA"/>
</dbReference>
<evidence type="ECO:0000313" key="5">
    <source>
        <dbReference type="EMBL" id="KAK4347317.1"/>
    </source>
</evidence>
<evidence type="ECO:0000256" key="1">
    <source>
        <dbReference type="ARBA" id="ARBA00006643"/>
    </source>
</evidence>
<name>A0AAE1UXP2_9SOLA</name>
<dbReference type="SUPFAM" id="SSF48452">
    <property type="entry name" value="TPR-like"/>
    <property type="match status" value="1"/>
</dbReference>
<accession>A0AAE1UXP2</accession>
<feature type="repeat" description="PPR" evidence="3">
    <location>
        <begin position="91"/>
        <end position="125"/>
    </location>
</feature>
<dbReference type="EMBL" id="JAVYJV010000018">
    <property type="protein sequence ID" value="KAK4347317.1"/>
    <property type="molecule type" value="Genomic_DNA"/>
</dbReference>
<dbReference type="InterPro" id="IPR011990">
    <property type="entry name" value="TPR-like_helical_dom_sf"/>
</dbReference>
<keyword evidence="6" id="KW-1185">Reference proteome</keyword>
<organism evidence="5 6">
    <name type="scientific">Anisodus tanguticus</name>
    <dbReference type="NCBI Taxonomy" id="243964"/>
    <lineage>
        <taxon>Eukaryota</taxon>
        <taxon>Viridiplantae</taxon>
        <taxon>Streptophyta</taxon>
        <taxon>Embryophyta</taxon>
        <taxon>Tracheophyta</taxon>
        <taxon>Spermatophyta</taxon>
        <taxon>Magnoliopsida</taxon>
        <taxon>eudicotyledons</taxon>
        <taxon>Gunneridae</taxon>
        <taxon>Pentapetalae</taxon>
        <taxon>asterids</taxon>
        <taxon>lamiids</taxon>
        <taxon>Solanales</taxon>
        <taxon>Solanaceae</taxon>
        <taxon>Solanoideae</taxon>
        <taxon>Hyoscyameae</taxon>
        <taxon>Anisodus</taxon>
    </lineage>
</organism>
<dbReference type="Pfam" id="PF12854">
    <property type="entry name" value="PPR_1"/>
    <property type="match status" value="1"/>
</dbReference>
<dbReference type="Proteomes" id="UP001291623">
    <property type="component" value="Unassembled WGS sequence"/>
</dbReference>
<dbReference type="PANTHER" id="PTHR47926">
    <property type="entry name" value="PENTATRICOPEPTIDE REPEAT-CONTAINING PROTEIN"/>
    <property type="match status" value="1"/>
</dbReference>
<comment type="caution">
    <text evidence="5">The sequence shown here is derived from an EMBL/GenBank/DDBJ whole genome shotgun (WGS) entry which is preliminary data.</text>
</comment>
<dbReference type="Pfam" id="PF01535">
    <property type="entry name" value="PPR"/>
    <property type="match status" value="7"/>
</dbReference>
<dbReference type="InterPro" id="IPR032867">
    <property type="entry name" value="DYW_dom"/>
</dbReference>
<sequence>MRNLMIKVCVDCGDMEMGLKLFEEMTQRNVISYTTMINGFLKFGKVEEAESLFWEMPQRDVAAWNAMIYWYFENGRVEEAVKLIEVMPYRNVISWTSVISGLDQHGRSDEALLIFKKMLDFFVEPNFSTFASVIIACANARDLGVGSEIHACVVKLGYGLNYKHEEALKVFGDMVRIGLLPNQFSFTSALNSSCEMEYIDLCREIHGVAVKLGLNTDAFNPIIVGCAQHGCGNRALTLFVQMVRSRVDMDDITFTGLLAACSHSGMLDKGRRLFQRISQSSSIEVTLEHYSCMVDILCRSGKLNEAEDLVKSMPIRPNLSIWSSLLSGKKHLNLELAERTSENFFHLDPNCSAAYVLLSNIYAFSGRWSDVARIRGNMKEEELEWLTEKLKEYGYVPDQRYALHDSEDEQKEVLLSYHSERLAICFALITTHGNAKTVMKNKRVWGLPFCHQAHSKIC</sequence>
<dbReference type="InterPro" id="IPR046960">
    <property type="entry name" value="PPR_At4g14850-like_plant"/>
</dbReference>
<gene>
    <name evidence="5" type="ORF">RND71_033656</name>
</gene>
<evidence type="ECO:0000256" key="3">
    <source>
        <dbReference type="PROSITE-ProRule" id="PRU00708"/>
    </source>
</evidence>
<feature type="repeat" description="PPR" evidence="3">
    <location>
        <begin position="29"/>
        <end position="63"/>
    </location>
</feature>
<dbReference type="Gene3D" id="1.25.40.10">
    <property type="entry name" value="Tetratricopeptide repeat domain"/>
    <property type="match status" value="4"/>
</dbReference>
<proteinExistence type="inferred from homology"/>
<dbReference type="NCBIfam" id="TIGR00756">
    <property type="entry name" value="PPR"/>
    <property type="match status" value="4"/>
</dbReference>
<evidence type="ECO:0000259" key="4">
    <source>
        <dbReference type="Pfam" id="PF14432"/>
    </source>
</evidence>
<feature type="repeat" description="PPR" evidence="3">
    <location>
        <begin position="286"/>
        <end position="316"/>
    </location>
</feature>
<dbReference type="GO" id="GO:0003723">
    <property type="term" value="F:RNA binding"/>
    <property type="evidence" value="ECO:0007669"/>
    <property type="project" value="InterPro"/>
</dbReference>
<feature type="domain" description="DYW" evidence="4">
    <location>
        <begin position="394"/>
        <end position="455"/>
    </location>
</feature>
<dbReference type="InterPro" id="IPR046848">
    <property type="entry name" value="E_motif"/>
</dbReference>
<evidence type="ECO:0000313" key="6">
    <source>
        <dbReference type="Proteomes" id="UP001291623"/>
    </source>
</evidence>
<dbReference type="PANTHER" id="PTHR47926:SF468">
    <property type="entry name" value="PENTATRICOPEPTIDE REPEAT-CONTAINING PROTEIN"/>
    <property type="match status" value="1"/>
</dbReference>
<dbReference type="GO" id="GO:0009451">
    <property type="term" value="P:RNA modification"/>
    <property type="evidence" value="ECO:0007669"/>
    <property type="project" value="InterPro"/>
</dbReference>
<comment type="similarity">
    <text evidence="1">Belongs to the PPR family. PCMP-H subfamily.</text>
</comment>
<dbReference type="InterPro" id="IPR002885">
    <property type="entry name" value="PPR_rpt"/>
</dbReference>
<dbReference type="Pfam" id="PF20431">
    <property type="entry name" value="E_motif"/>
    <property type="match status" value="1"/>
</dbReference>
<dbReference type="PROSITE" id="PS51375">
    <property type="entry name" value="PPR"/>
    <property type="match status" value="3"/>
</dbReference>
<dbReference type="Pfam" id="PF14432">
    <property type="entry name" value="DYW_deaminase"/>
    <property type="match status" value="1"/>
</dbReference>